<name>A0A6A4HS67_9AGAR</name>
<accession>A0A6A4HS67</accession>
<dbReference type="AlphaFoldDB" id="A0A6A4HS67"/>
<reference evidence="2" key="1">
    <citation type="journal article" date="2019" name="Environ. Microbiol.">
        <title>Fungal ecological strategies reflected in gene transcription - a case study of two litter decomposers.</title>
        <authorList>
            <person name="Barbi F."/>
            <person name="Kohler A."/>
            <person name="Barry K."/>
            <person name="Baskaran P."/>
            <person name="Daum C."/>
            <person name="Fauchery L."/>
            <person name="Ihrmark K."/>
            <person name="Kuo A."/>
            <person name="LaButti K."/>
            <person name="Lipzen A."/>
            <person name="Morin E."/>
            <person name="Grigoriev I.V."/>
            <person name="Henrissat B."/>
            <person name="Lindahl B."/>
            <person name="Martin F."/>
        </authorList>
    </citation>
    <scope>NUCLEOTIDE SEQUENCE</scope>
    <source>
        <strain evidence="2">JB14</strain>
    </source>
</reference>
<keyword evidence="3" id="KW-1185">Reference proteome</keyword>
<gene>
    <name evidence="2" type="ORF">BT96DRAFT_1018627</name>
</gene>
<proteinExistence type="predicted"/>
<evidence type="ECO:0000256" key="1">
    <source>
        <dbReference type="SAM" id="MobiDB-lite"/>
    </source>
</evidence>
<evidence type="ECO:0000313" key="2">
    <source>
        <dbReference type="EMBL" id="KAE9400813.1"/>
    </source>
</evidence>
<dbReference type="EMBL" id="ML769453">
    <property type="protein sequence ID" value="KAE9400813.1"/>
    <property type="molecule type" value="Genomic_DNA"/>
</dbReference>
<dbReference type="Proteomes" id="UP000799118">
    <property type="component" value="Unassembled WGS sequence"/>
</dbReference>
<organism evidence="2 3">
    <name type="scientific">Gymnopus androsaceus JB14</name>
    <dbReference type="NCBI Taxonomy" id="1447944"/>
    <lineage>
        <taxon>Eukaryota</taxon>
        <taxon>Fungi</taxon>
        <taxon>Dikarya</taxon>
        <taxon>Basidiomycota</taxon>
        <taxon>Agaricomycotina</taxon>
        <taxon>Agaricomycetes</taxon>
        <taxon>Agaricomycetidae</taxon>
        <taxon>Agaricales</taxon>
        <taxon>Marasmiineae</taxon>
        <taxon>Omphalotaceae</taxon>
        <taxon>Gymnopus</taxon>
    </lineage>
</organism>
<feature type="region of interest" description="Disordered" evidence="1">
    <location>
        <begin position="160"/>
        <end position="179"/>
    </location>
</feature>
<protein>
    <submittedName>
        <fullName evidence="2">Uncharacterized protein</fullName>
    </submittedName>
</protein>
<sequence length="179" mass="21038">MAQSSQSNFNPLEHREWQSLADRRLHEASLMPLKCGWRSYPEAHEKFRRVVENLQIAVERTDLLYHSHKYSSFIKNYEFQKSYHEYKICLQHLKEESRTFAGSCDEYEREHPELFPPRHKLPSKRRASVESRRCQVDITVGESSIDIKVQGEGSVNVRMKQEHGHSVPPPPYILNPYSG</sequence>
<evidence type="ECO:0000313" key="3">
    <source>
        <dbReference type="Proteomes" id="UP000799118"/>
    </source>
</evidence>